<gene>
    <name evidence="1" type="ORF">L6164_021378</name>
</gene>
<reference evidence="1 2" key="1">
    <citation type="journal article" date="2022" name="DNA Res.">
        <title>Chromosomal-level genome assembly of the orchid tree Bauhinia variegata (Leguminosae; Cercidoideae) supports the allotetraploid origin hypothesis of Bauhinia.</title>
        <authorList>
            <person name="Zhong Y."/>
            <person name="Chen Y."/>
            <person name="Zheng D."/>
            <person name="Pang J."/>
            <person name="Liu Y."/>
            <person name="Luo S."/>
            <person name="Meng S."/>
            <person name="Qian L."/>
            <person name="Wei D."/>
            <person name="Dai S."/>
            <person name="Zhou R."/>
        </authorList>
    </citation>
    <scope>NUCLEOTIDE SEQUENCE [LARGE SCALE GENOMIC DNA]</scope>
    <source>
        <strain evidence="1">BV-YZ2020</strain>
    </source>
</reference>
<accession>A0ACB9MYK4</accession>
<name>A0ACB9MYK4_BAUVA</name>
<organism evidence="1 2">
    <name type="scientific">Bauhinia variegata</name>
    <name type="common">Purple orchid tree</name>
    <name type="synonym">Phanera variegata</name>
    <dbReference type="NCBI Taxonomy" id="167791"/>
    <lineage>
        <taxon>Eukaryota</taxon>
        <taxon>Viridiplantae</taxon>
        <taxon>Streptophyta</taxon>
        <taxon>Embryophyta</taxon>
        <taxon>Tracheophyta</taxon>
        <taxon>Spermatophyta</taxon>
        <taxon>Magnoliopsida</taxon>
        <taxon>eudicotyledons</taxon>
        <taxon>Gunneridae</taxon>
        <taxon>Pentapetalae</taxon>
        <taxon>rosids</taxon>
        <taxon>fabids</taxon>
        <taxon>Fabales</taxon>
        <taxon>Fabaceae</taxon>
        <taxon>Cercidoideae</taxon>
        <taxon>Cercideae</taxon>
        <taxon>Bauhiniinae</taxon>
        <taxon>Bauhinia</taxon>
    </lineage>
</organism>
<keyword evidence="2" id="KW-1185">Reference proteome</keyword>
<comment type="caution">
    <text evidence="1">The sequence shown here is derived from an EMBL/GenBank/DDBJ whole genome shotgun (WGS) entry which is preliminary data.</text>
</comment>
<dbReference type="Proteomes" id="UP000828941">
    <property type="component" value="Chromosome 8"/>
</dbReference>
<proteinExistence type="predicted"/>
<dbReference type="EMBL" id="CM039433">
    <property type="protein sequence ID" value="KAI4329076.1"/>
    <property type="molecule type" value="Genomic_DNA"/>
</dbReference>
<protein>
    <submittedName>
        <fullName evidence="1">Uncharacterized protein</fullName>
    </submittedName>
</protein>
<sequence length="378" mass="43397">MNLFTAKSMELYEYIRQEERDAMLEQLFNSANTPITLRDYISTLNVNVISRMVLGKKYVENDENAVVTHREFNELIQEYFVLNGFVNVGDLIPWVGFLDLQGLVKRMKAWPKKFDRFLEHVLDEHVERRKGVKDCVANDMVDVLLEVAEDPSLEVKLERHNVKALTQDLIIGGTETSQVSIEWTMSELLKNPETINKAREELDTVIGRERWVEEKDVGNLPYIEAIVKESLRLHPVVPILAPKEAREDCNVAGYDISKGTQLLVNVWSLGRDPSVWEYPNEFRPERFLGKDIDVKGHDFGLLPFGAGRRMCPAYSLGLRVVQATVANLLHGFQWRLTGNMKAEDLKMEETYGLSTPIKEPLKVVVYPRLPLHLYSNLV</sequence>
<evidence type="ECO:0000313" key="1">
    <source>
        <dbReference type="EMBL" id="KAI4329076.1"/>
    </source>
</evidence>
<evidence type="ECO:0000313" key="2">
    <source>
        <dbReference type="Proteomes" id="UP000828941"/>
    </source>
</evidence>